<feature type="compositionally biased region" description="Basic and acidic residues" evidence="1">
    <location>
        <begin position="42"/>
        <end position="60"/>
    </location>
</feature>
<dbReference type="Proteomes" id="UP000050360">
    <property type="component" value="Unassembled WGS sequence"/>
</dbReference>
<sequence length="79" mass="9283">MKNNNQDRCISCKTELYGRKRYPVYSQRLAVIGYRCEDCHEKSKSPAAKKREQEMSELTKEVPQLENANMDVRKDLKNS</sequence>
<evidence type="ECO:0000256" key="1">
    <source>
        <dbReference type="SAM" id="MobiDB-lite"/>
    </source>
</evidence>
<reference evidence="2 3" key="1">
    <citation type="submission" date="2015-09" db="EMBL/GenBank/DDBJ databases">
        <title>A metagenomics-based metabolic model of nitrate-dependent anaerobic oxidation of methane by Methanoperedens-like archaea.</title>
        <authorList>
            <person name="Arshad A."/>
            <person name="Speth D.R."/>
            <person name="De Graaf R.M."/>
            <person name="Op Den Camp H.J."/>
            <person name="Jetten M.S."/>
            <person name="Welte C.U."/>
        </authorList>
    </citation>
    <scope>NUCLEOTIDE SEQUENCE [LARGE SCALE GENOMIC DNA]</scope>
</reference>
<comment type="caution">
    <text evidence="2">The sequence shown here is derived from an EMBL/GenBank/DDBJ whole genome shotgun (WGS) entry which is preliminary data.</text>
</comment>
<name>A0A0N8KR76_9EURY</name>
<feature type="region of interest" description="Disordered" evidence="1">
    <location>
        <begin position="42"/>
        <end position="79"/>
    </location>
</feature>
<dbReference type="AlphaFoldDB" id="A0A0N8KR76"/>
<protein>
    <submittedName>
        <fullName evidence="2">Uncharacterized protein</fullName>
    </submittedName>
</protein>
<accession>A0A0N8KR76</accession>
<organism evidence="2 3">
    <name type="scientific">Candidatus Methanoperedens nitratireducens</name>
    <dbReference type="NCBI Taxonomy" id="1392998"/>
    <lineage>
        <taxon>Archaea</taxon>
        <taxon>Methanobacteriati</taxon>
        <taxon>Methanobacteriota</taxon>
        <taxon>Stenosarchaea group</taxon>
        <taxon>Methanomicrobia</taxon>
        <taxon>Methanosarcinales</taxon>
        <taxon>ANME-2 cluster</taxon>
        <taxon>Candidatus Methanoperedentaceae</taxon>
        <taxon>Candidatus Methanoperedens</taxon>
    </lineage>
</organism>
<evidence type="ECO:0000313" key="3">
    <source>
        <dbReference type="Proteomes" id="UP000050360"/>
    </source>
</evidence>
<evidence type="ECO:0000313" key="2">
    <source>
        <dbReference type="EMBL" id="KPQ44162.1"/>
    </source>
</evidence>
<gene>
    <name evidence="2" type="ORF">MPEBLZ_01301</name>
</gene>
<dbReference type="EMBL" id="LKCM01000106">
    <property type="protein sequence ID" value="KPQ44162.1"/>
    <property type="molecule type" value="Genomic_DNA"/>
</dbReference>
<proteinExistence type="predicted"/>